<protein>
    <recommendedName>
        <fullName evidence="3">EcxA zinc-binding domain-containing protein</fullName>
    </recommendedName>
</protein>
<dbReference type="RefSeq" id="WP_133966501.1">
    <property type="nucleotide sequence ID" value="NZ_SORL01000007.1"/>
</dbReference>
<dbReference type="InterPro" id="IPR024079">
    <property type="entry name" value="MetalloPept_cat_dom_sf"/>
</dbReference>
<gene>
    <name evidence="1" type="ORF">DFQ06_1139</name>
</gene>
<organism evidence="1 2">
    <name type="scientific">Algibacter lectus</name>
    <dbReference type="NCBI Taxonomy" id="221126"/>
    <lineage>
        <taxon>Bacteria</taxon>
        <taxon>Pseudomonadati</taxon>
        <taxon>Bacteroidota</taxon>
        <taxon>Flavobacteriia</taxon>
        <taxon>Flavobacteriales</taxon>
        <taxon>Flavobacteriaceae</taxon>
        <taxon>Algibacter</taxon>
    </lineage>
</organism>
<reference evidence="1 2" key="1">
    <citation type="submission" date="2019-03" db="EMBL/GenBank/DDBJ databases">
        <title>Genomic Encyclopedia of Type Strains, Phase III (KMG-III): the genomes of soil and plant-associated and newly described type strains.</title>
        <authorList>
            <person name="Whitman W."/>
        </authorList>
    </citation>
    <scope>NUCLEOTIDE SEQUENCE [LARGE SCALE GENOMIC DNA]</scope>
    <source>
        <strain evidence="1 2">CECT 8301</strain>
    </source>
</reference>
<evidence type="ECO:0008006" key="3">
    <source>
        <dbReference type="Google" id="ProtNLM"/>
    </source>
</evidence>
<evidence type="ECO:0000313" key="2">
    <source>
        <dbReference type="Proteomes" id="UP000294824"/>
    </source>
</evidence>
<keyword evidence="2" id="KW-1185">Reference proteome</keyword>
<name>A0A4R8MIQ0_9FLAO</name>
<proteinExistence type="predicted"/>
<dbReference type="Gene3D" id="3.40.390.10">
    <property type="entry name" value="Collagenase (Catalytic Domain)"/>
    <property type="match status" value="1"/>
</dbReference>
<sequence>MAQTITIKGFPNTSTSIQVPKVASPKKFIVNFRRPSSYKGEYGFDWMRDDYITNCEDYEKLKDEYTPVTIHKNEYFVPWLSMFPNQENVKLKLEINQIEGSPTDIDIIKFPSKEGIKFEPNEIKVSEANEKEITIICETPLSNDVAISLLDKDNNEVGKLNVFKNANHDQLHFNIIPVRILRKNSQEIDINIIEEQIDFEGTIIKNGVEEQVKGWGDEGRDLTADLTNLQNYLNKNSLNQALLQCNISEVYDIIIDESEWIEDDLIQDEGNIFKDVDVLEKFDKEFKKQHPIQAKKRGLVLFLSPLNKEEAGGEGEISELDAKRLVVYLSNLWDKTTVAHEIAHVLGLTHSFQTKSPEEDVYSMNQFIIEVDKRLNSMIKTESQEEISKEWNFYKDQYKSYRRYLNTHYRNPYIFEEGATDNIMDYDNVRESFWKYQWEALHDDVIKFYNEK</sequence>
<dbReference type="AlphaFoldDB" id="A0A4R8MIQ0"/>
<dbReference type="SUPFAM" id="SSF55486">
    <property type="entry name" value="Metalloproteases ('zincins'), catalytic domain"/>
    <property type="match status" value="1"/>
</dbReference>
<accession>A0A4R8MIQ0</accession>
<dbReference type="GO" id="GO:0008237">
    <property type="term" value="F:metallopeptidase activity"/>
    <property type="evidence" value="ECO:0007669"/>
    <property type="project" value="InterPro"/>
</dbReference>
<dbReference type="EMBL" id="SORL01000007">
    <property type="protein sequence ID" value="TDY64232.1"/>
    <property type="molecule type" value="Genomic_DNA"/>
</dbReference>
<dbReference type="Proteomes" id="UP000294824">
    <property type="component" value="Unassembled WGS sequence"/>
</dbReference>
<evidence type="ECO:0000313" key="1">
    <source>
        <dbReference type="EMBL" id="TDY64232.1"/>
    </source>
</evidence>
<comment type="caution">
    <text evidence="1">The sequence shown here is derived from an EMBL/GenBank/DDBJ whole genome shotgun (WGS) entry which is preliminary data.</text>
</comment>